<gene>
    <name evidence="2" type="ORF">OIK42_00755</name>
</gene>
<proteinExistence type="predicted"/>
<organism evidence="2 3">
    <name type="scientific">Alteromonas gilva</name>
    <dbReference type="NCBI Taxonomy" id="2987522"/>
    <lineage>
        <taxon>Bacteria</taxon>
        <taxon>Pseudomonadati</taxon>
        <taxon>Pseudomonadota</taxon>
        <taxon>Gammaproteobacteria</taxon>
        <taxon>Alteromonadales</taxon>
        <taxon>Alteromonadaceae</taxon>
        <taxon>Alteromonas/Salinimonas group</taxon>
        <taxon>Alteromonas</taxon>
    </lineage>
</organism>
<protein>
    <recommendedName>
        <fullName evidence="4">Copper resistance protein CopB</fullName>
    </recommendedName>
</protein>
<feature type="signal peptide" evidence="1">
    <location>
        <begin position="1"/>
        <end position="24"/>
    </location>
</feature>
<comment type="caution">
    <text evidence="2">The sequence shown here is derived from an EMBL/GenBank/DDBJ whole genome shotgun (WGS) entry which is preliminary data.</text>
</comment>
<keyword evidence="3" id="KW-1185">Reference proteome</keyword>
<sequence>MKHYLMLLALMLPATALVSGHARADNFTVDKVYHPYVLPFEREFEWRLTSRQNDDGNILMQRISFGHALSEHTILETYIVGTRDEYGDFGLQSYELELRTMLTNQGQYWADWGTLFELEKQHNSNDWEVKGGILTEKELGRFSLTTNVLLVYEWGDNVPSEFESELKVKFRYRWLPEVQPAIEFYAAEDFTGIGPAFMGIKRFDGQKQLKWEVGFIAGLNGDSKDHTLRVALEYEF</sequence>
<evidence type="ECO:0000313" key="2">
    <source>
        <dbReference type="EMBL" id="MDC8829277.1"/>
    </source>
</evidence>
<dbReference type="EMBL" id="JAQQXP010000001">
    <property type="protein sequence ID" value="MDC8829277.1"/>
    <property type="molecule type" value="Genomic_DNA"/>
</dbReference>
<dbReference type="Proteomes" id="UP001218788">
    <property type="component" value="Unassembled WGS sequence"/>
</dbReference>
<dbReference type="RefSeq" id="WP_273637646.1">
    <property type="nucleotide sequence ID" value="NZ_JAQQXP010000001.1"/>
</dbReference>
<keyword evidence="1" id="KW-0732">Signal</keyword>
<name>A0ABT5KXC2_9ALTE</name>
<evidence type="ECO:0000313" key="3">
    <source>
        <dbReference type="Proteomes" id="UP001218788"/>
    </source>
</evidence>
<evidence type="ECO:0008006" key="4">
    <source>
        <dbReference type="Google" id="ProtNLM"/>
    </source>
</evidence>
<evidence type="ECO:0000256" key="1">
    <source>
        <dbReference type="SAM" id="SignalP"/>
    </source>
</evidence>
<reference evidence="2 3" key="1">
    <citation type="submission" date="2022-10" db="EMBL/GenBank/DDBJ databases">
        <title>Alteromonas sp. chi3 Genome sequencing.</title>
        <authorList>
            <person name="Park S."/>
        </authorList>
    </citation>
    <scope>NUCLEOTIDE SEQUENCE [LARGE SCALE GENOMIC DNA]</scope>
    <source>
        <strain evidence="3">chi3</strain>
    </source>
</reference>
<accession>A0ABT5KXC2</accession>
<feature type="chain" id="PRO_5047255792" description="Copper resistance protein CopB" evidence="1">
    <location>
        <begin position="25"/>
        <end position="236"/>
    </location>
</feature>